<organism evidence="1 2">
    <name type="scientific">Nocardioides islandensis</name>
    <dbReference type="NCBI Taxonomy" id="433663"/>
    <lineage>
        <taxon>Bacteria</taxon>
        <taxon>Bacillati</taxon>
        <taxon>Actinomycetota</taxon>
        <taxon>Actinomycetes</taxon>
        <taxon>Propionibacteriales</taxon>
        <taxon>Nocardioidaceae</taxon>
        <taxon>Nocardioides</taxon>
    </lineage>
</organism>
<sequence>MTHGASLARTVEATQRSLEERLGEALVPHEDPRRPRDHYAATDAFLAATSRHLAAAEAVLVRPVRDAVPQGEDLGREYLHAARHRRAPRG</sequence>
<comment type="caution">
    <text evidence="1">The sequence shown here is derived from an EMBL/GenBank/DDBJ whole genome shotgun (WGS) entry which is preliminary data.</text>
</comment>
<dbReference type="AlphaFoldDB" id="A0A930VFQ5"/>
<dbReference type="Proteomes" id="UP000640489">
    <property type="component" value="Unassembled WGS sequence"/>
</dbReference>
<keyword evidence="2" id="KW-1185">Reference proteome</keyword>
<gene>
    <name evidence="1" type="ORF">ISU07_13240</name>
</gene>
<accession>A0A930VFQ5</accession>
<evidence type="ECO:0000313" key="1">
    <source>
        <dbReference type="EMBL" id="MBF4764093.1"/>
    </source>
</evidence>
<name>A0A930VFQ5_9ACTN</name>
<dbReference type="EMBL" id="JADKPN010000007">
    <property type="protein sequence ID" value="MBF4764093.1"/>
    <property type="molecule type" value="Genomic_DNA"/>
</dbReference>
<reference evidence="1" key="1">
    <citation type="submission" date="2020-11" db="EMBL/GenBank/DDBJ databases">
        <title>Nocardioides sp. nov., isolated from Soil of Cynanchum wilfordii Hemsley rhizosphere.</title>
        <authorList>
            <person name="Lee J.-S."/>
            <person name="Suh M.K."/>
            <person name="Kim J.-S."/>
        </authorList>
    </citation>
    <scope>NUCLEOTIDE SEQUENCE</scope>
    <source>
        <strain evidence="1">KCTC 19275</strain>
    </source>
</reference>
<dbReference type="RefSeq" id="WP_194707267.1">
    <property type="nucleotide sequence ID" value="NZ_JADKPN010000007.1"/>
</dbReference>
<protein>
    <submittedName>
        <fullName evidence="1">Uncharacterized protein</fullName>
    </submittedName>
</protein>
<proteinExistence type="predicted"/>
<evidence type="ECO:0000313" key="2">
    <source>
        <dbReference type="Proteomes" id="UP000640489"/>
    </source>
</evidence>